<evidence type="ECO:0000313" key="4">
    <source>
        <dbReference type="EMBL" id="ANX04257.1"/>
    </source>
</evidence>
<comment type="similarity">
    <text evidence="2">Belongs to the MoaB/Mog family.</text>
</comment>
<dbReference type="SUPFAM" id="SSF53218">
    <property type="entry name" value="Molybdenum cofactor biosynthesis proteins"/>
    <property type="match status" value="1"/>
</dbReference>
<dbReference type="CDD" id="cd00886">
    <property type="entry name" value="MogA_MoaB"/>
    <property type="match status" value="1"/>
</dbReference>
<organism evidence="4 5">
    <name type="scientific">Immundisolibacter cernigliae</name>
    <dbReference type="NCBI Taxonomy" id="1810504"/>
    <lineage>
        <taxon>Bacteria</taxon>
        <taxon>Pseudomonadati</taxon>
        <taxon>Pseudomonadota</taxon>
        <taxon>Gammaproteobacteria</taxon>
        <taxon>Immundisolibacterales</taxon>
        <taxon>Immundisolibacteraceae</taxon>
        <taxon>Immundisolibacter</taxon>
    </lineage>
</organism>
<feature type="domain" description="MoaB/Mog" evidence="3">
    <location>
        <begin position="14"/>
        <end position="156"/>
    </location>
</feature>
<evidence type="ECO:0000256" key="1">
    <source>
        <dbReference type="ARBA" id="ARBA00015262"/>
    </source>
</evidence>
<evidence type="ECO:0000313" key="5">
    <source>
        <dbReference type="Proteomes" id="UP000092952"/>
    </source>
</evidence>
<keyword evidence="5" id="KW-1185">Reference proteome</keyword>
<keyword evidence="2" id="KW-0501">Molybdenum cofactor biosynthesis</keyword>
<dbReference type="RefSeq" id="WP_068804283.1">
    <property type="nucleotide sequence ID" value="NZ_CP014671.1"/>
</dbReference>
<protein>
    <recommendedName>
        <fullName evidence="1 2">Molybdenum cofactor biosynthesis protein B</fullName>
    </recommendedName>
</protein>
<dbReference type="SMART" id="SM00852">
    <property type="entry name" value="MoCF_biosynth"/>
    <property type="match status" value="1"/>
</dbReference>
<comment type="pathway">
    <text evidence="2">Cofactor biosynthesis; molybdopterin biosynthesis.</text>
</comment>
<dbReference type="InParanoid" id="A0A1B1YU66"/>
<evidence type="ECO:0000256" key="2">
    <source>
        <dbReference type="PIRNR" id="PIRNR006443"/>
    </source>
</evidence>
<dbReference type="GO" id="GO:0005829">
    <property type="term" value="C:cytosol"/>
    <property type="evidence" value="ECO:0007669"/>
    <property type="project" value="TreeGrafter"/>
</dbReference>
<dbReference type="PIRSF" id="PIRSF006443">
    <property type="entry name" value="MoaB"/>
    <property type="match status" value="1"/>
</dbReference>
<dbReference type="PANTHER" id="PTHR43232:SF2">
    <property type="entry name" value="MOLYBDENUM COFACTOR BIOSYNTHESIS PROTEIN B"/>
    <property type="match status" value="1"/>
</dbReference>
<dbReference type="Pfam" id="PF00994">
    <property type="entry name" value="MoCF_biosynth"/>
    <property type="match status" value="1"/>
</dbReference>
<dbReference type="InterPro" id="IPR012245">
    <property type="entry name" value="MoaB"/>
</dbReference>
<dbReference type="Gene3D" id="3.40.980.10">
    <property type="entry name" value="MoaB/Mog-like domain"/>
    <property type="match status" value="1"/>
</dbReference>
<dbReference type="GO" id="GO:0006777">
    <property type="term" value="P:Mo-molybdopterin cofactor biosynthetic process"/>
    <property type="evidence" value="ECO:0007669"/>
    <property type="project" value="UniProtKB-UniRule"/>
</dbReference>
<dbReference type="EMBL" id="CP014671">
    <property type="protein sequence ID" value="ANX04257.1"/>
    <property type="molecule type" value="Genomic_DNA"/>
</dbReference>
<dbReference type="UniPathway" id="UPA00344"/>
<gene>
    <name evidence="4" type="ORF">PG2T_08765</name>
</gene>
<reference evidence="5" key="1">
    <citation type="submission" date="2016-03" db="EMBL/GenBank/DDBJ databases">
        <title>Complete genome sequence of Solimmundus cernigliae, representing a novel lineage of polycyclic aromatic hydrocarbon degraders within the Gammaproteobacteria.</title>
        <authorList>
            <person name="Singleton D.R."/>
            <person name="Dickey A.N."/>
            <person name="Scholl E.H."/>
            <person name="Wright F.A."/>
            <person name="Aitken M.D."/>
        </authorList>
    </citation>
    <scope>NUCLEOTIDE SEQUENCE [LARGE SCALE GENOMIC DNA]</scope>
    <source>
        <strain evidence="5">TR3.2</strain>
    </source>
</reference>
<comment type="function">
    <text evidence="2">May be involved in the biosynthesis of molybdopterin.</text>
</comment>
<evidence type="ECO:0000259" key="3">
    <source>
        <dbReference type="SMART" id="SM00852"/>
    </source>
</evidence>
<dbReference type="Proteomes" id="UP000092952">
    <property type="component" value="Chromosome"/>
</dbReference>
<dbReference type="InterPro" id="IPR036425">
    <property type="entry name" value="MoaB/Mog-like_dom_sf"/>
</dbReference>
<dbReference type="InterPro" id="IPR001453">
    <property type="entry name" value="MoaB/Mog_dom"/>
</dbReference>
<name>A0A1B1YU66_9GAMM</name>
<dbReference type="PANTHER" id="PTHR43232">
    <property type="entry name" value="MOLYBDENUM COFACTOR BIOSYNTHESIS PROTEIN B"/>
    <property type="match status" value="1"/>
</dbReference>
<accession>A0A1B1YU66</accession>
<sequence length="169" mass="17659">MSKASDTARSLRVAVLTYSNRRTRADDSTGDLIRAQLLAAGHRIGASAIRHGDAPLMREFLHGWLADPAIDVVISNGGTGITDCMPEAAAPLIGHDIPGFAALFQVLSLQEIGSSGMLSRASAGLAGGKLLFLLPGSENGSRLAMQRLVIPQLDSTTRPCSLAGLLVDE</sequence>
<dbReference type="KEGG" id="gbi:PG2T_08765"/>
<dbReference type="STRING" id="1810504.PG2T_08765"/>
<proteinExistence type="inferred from homology"/>
<dbReference type="AlphaFoldDB" id="A0A1B1YU66"/>
<dbReference type="OrthoDB" id="9784492at2"/>